<gene>
    <name evidence="1" type="ORF">TorRG33x02_009580</name>
</gene>
<proteinExistence type="predicted"/>
<dbReference type="InParanoid" id="A0A2P5FYQ3"/>
<evidence type="ECO:0000313" key="2">
    <source>
        <dbReference type="Proteomes" id="UP000237000"/>
    </source>
</evidence>
<organism evidence="1 2">
    <name type="scientific">Trema orientale</name>
    <name type="common">Charcoal tree</name>
    <name type="synonym">Celtis orientalis</name>
    <dbReference type="NCBI Taxonomy" id="63057"/>
    <lineage>
        <taxon>Eukaryota</taxon>
        <taxon>Viridiplantae</taxon>
        <taxon>Streptophyta</taxon>
        <taxon>Embryophyta</taxon>
        <taxon>Tracheophyta</taxon>
        <taxon>Spermatophyta</taxon>
        <taxon>Magnoliopsida</taxon>
        <taxon>eudicotyledons</taxon>
        <taxon>Gunneridae</taxon>
        <taxon>Pentapetalae</taxon>
        <taxon>rosids</taxon>
        <taxon>fabids</taxon>
        <taxon>Rosales</taxon>
        <taxon>Cannabaceae</taxon>
        <taxon>Trema</taxon>
    </lineage>
</organism>
<sequence length="49" mass="5379">MRLTSSFGKSVQVPIFTVTESQTVRLRYVLPSLNSAPSSIGDEAFRSDC</sequence>
<reference evidence="2" key="1">
    <citation type="submission" date="2016-06" db="EMBL/GenBank/DDBJ databases">
        <title>Parallel loss of symbiosis genes in relatives of nitrogen-fixing non-legume Parasponia.</title>
        <authorList>
            <person name="Van Velzen R."/>
            <person name="Holmer R."/>
            <person name="Bu F."/>
            <person name="Rutten L."/>
            <person name="Van Zeijl A."/>
            <person name="Liu W."/>
            <person name="Santuari L."/>
            <person name="Cao Q."/>
            <person name="Sharma T."/>
            <person name="Shen D."/>
            <person name="Roswanjaya Y."/>
            <person name="Wardhani T."/>
            <person name="Kalhor M.S."/>
            <person name="Jansen J."/>
            <person name="Van den Hoogen J."/>
            <person name="Gungor B."/>
            <person name="Hartog M."/>
            <person name="Hontelez J."/>
            <person name="Verver J."/>
            <person name="Yang W.-C."/>
            <person name="Schijlen E."/>
            <person name="Repin R."/>
            <person name="Schilthuizen M."/>
            <person name="Schranz E."/>
            <person name="Heidstra R."/>
            <person name="Miyata K."/>
            <person name="Fedorova E."/>
            <person name="Kohlen W."/>
            <person name="Bisseling T."/>
            <person name="Smit S."/>
            <person name="Geurts R."/>
        </authorList>
    </citation>
    <scope>NUCLEOTIDE SEQUENCE [LARGE SCALE GENOMIC DNA]</scope>
    <source>
        <strain evidence="2">cv. RG33-2</strain>
    </source>
</reference>
<keyword evidence="2" id="KW-1185">Reference proteome</keyword>
<name>A0A2P5FYQ3_TREOI</name>
<evidence type="ECO:0000313" key="1">
    <source>
        <dbReference type="EMBL" id="POO02897.1"/>
    </source>
</evidence>
<comment type="caution">
    <text evidence="1">The sequence shown here is derived from an EMBL/GenBank/DDBJ whole genome shotgun (WGS) entry which is preliminary data.</text>
</comment>
<accession>A0A2P5FYQ3</accession>
<protein>
    <submittedName>
        <fullName evidence="1">Uncharacterized protein</fullName>
    </submittedName>
</protein>
<dbReference type="Proteomes" id="UP000237000">
    <property type="component" value="Unassembled WGS sequence"/>
</dbReference>
<dbReference type="EMBL" id="JXTC01000003">
    <property type="protein sequence ID" value="POO02897.1"/>
    <property type="molecule type" value="Genomic_DNA"/>
</dbReference>
<dbReference type="AlphaFoldDB" id="A0A2P5FYQ3"/>